<dbReference type="PROSITE" id="PS00159">
    <property type="entry name" value="ALDOLASE_KDPG_KHG_1"/>
    <property type="match status" value="1"/>
</dbReference>
<dbReference type="SUPFAM" id="SSF51569">
    <property type="entry name" value="Aldolase"/>
    <property type="match status" value="1"/>
</dbReference>
<dbReference type="InterPro" id="IPR013785">
    <property type="entry name" value="Aldolase_TIM"/>
</dbReference>
<evidence type="ECO:0000256" key="1">
    <source>
        <dbReference type="ARBA" id="ARBA00000654"/>
    </source>
</evidence>
<reference evidence="9 10" key="1">
    <citation type="submission" date="2023-04" db="EMBL/GenBank/DDBJ databases">
        <title>A novel bacteria isolated from coastal sediment.</title>
        <authorList>
            <person name="Liu X.-J."/>
            <person name="Du Z.-J."/>
        </authorList>
    </citation>
    <scope>NUCLEOTIDE SEQUENCE [LARGE SCALE GENOMIC DNA]</scope>
    <source>
        <strain evidence="9 10">SDUM461004</strain>
    </source>
</reference>
<gene>
    <name evidence="9" type="primary">eda</name>
    <name evidence="9" type="ORF">QEH59_01950</name>
</gene>
<dbReference type="InterPro" id="IPR000887">
    <property type="entry name" value="Aldlse_KDPG_KHG"/>
</dbReference>
<dbReference type="NCBIfam" id="NF004325">
    <property type="entry name" value="PRK05718.1"/>
    <property type="match status" value="1"/>
</dbReference>
<dbReference type="EC" id="4.1.2.14" evidence="5"/>
<evidence type="ECO:0000313" key="9">
    <source>
        <dbReference type="EMBL" id="MDQ8193171.1"/>
    </source>
</evidence>
<proteinExistence type="inferred from homology"/>
<dbReference type="InterPro" id="IPR031338">
    <property type="entry name" value="KDPG/KHG_AS_2"/>
</dbReference>
<keyword evidence="8" id="KW-0119">Carbohydrate metabolism</keyword>
<evidence type="ECO:0000256" key="8">
    <source>
        <dbReference type="ARBA" id="ARBA00023277"/>
    </source>
</evidence>
<evidence type="ECO:0000256" key="4">
    <source>
        <dbReference type="ARBA" id="ARBA00011233"/>
    </source>
</evidence>
<dbReference type="PROSITE" id="PS00160">
    <property type="entry name" value="ALDOLASE_KDPG_KHG_2"/>
    <property type="match status" value="1"/>
</dbReference>
<comment type="similarity">
    <text evidence="3">Belongs to the KHG/KDPG aldolase family.</text>
</comment>
<sequence length="207" mass="21519">MSDLQKSPVIPVIVLDDANDAEPLAEALLAGGLNIIEVTFRTAAAAESIERIAKAFPEMQVGAGTVVTPEQAKRAIDAGSKFGLAPGTDPETIAYFKQQGVPFIPGIMTPSDIQAAVKAGCTSLKFFPAGAAGGPKLLKAMAAPYANLGIKFCPTGGVTLDNMNDYLSLPEVFAIGGTWLATKAQIQAKEWGTITQQVKDALAKSAK</sequence>
<organism evidence="9 10">
    <name type="scientific">Thalassobacterium sedimentorum</name>
    <dbReference type="NCBI Taxonomy" id="3041258"/>
    <lineage>
        <taxon>Bacteria</taxon>
        <taxon>Pseudomonadati</taxon>
        <taxon>Verrucomicrobiota</taxon>
        <taxon>Opitutia</taxon>
        <taxon>Puniceicoccales</taxon>
        <taxon>Coraliomargaritaceae</taxon>
        <taxon>Thalassobacterium</taxon>
    </lineage>
</organism>
<dbReference type="PANTHER" id="PTHR30246:SF1">
    <property type="entry name" value="2-DEHYDRO-3-DEOXY-6-PHOSPHOGALACTONATE ALDOLASE-RELATED"/>
    <property type="match status" value="1"/>
</dbReference>
<comment type="caution">
    <text evidence="9">The sequence shown here is derived from an EMBL/GenBank/DDBJ whole genome shotgun (WGS) entry which is preliminary data.</text>
</comment>
<keyword evidence="10" id="KW-1185">Reference proteome</keyword>
<comment type="catalytic activity">
    <reaction evidence="1">
        <text>2-dehydro-3-deoxy-6-phospho-D-gluconate = D-glyceraldehyde 3-phosphate + pyruvate</text>
        <dbReference type="Rhea" id="RHEA:17089"/>
        <dbReference type="ChEBI" id="CHEBI:15361"/>
        <dbReference type="ChEBI" id="CHEBI:57569"/>
        <dbReference type="ChEBI" id="CHEBI:59776"/>
        <dbReference type="EC" id="4.1.2.14"/>
    </reaction>
</comment>
<evidence type="ECO:0000256" key="2">
    <source>
        <dbReference type="ARBA" id="ARBA00004736"/>
    </source>
</evidence>
<dbReference type="GO" id="GO:0008675">
    <property type="term" value="F:2-dehydro-3-deoxy-phosphogluconate aldolase activity"/>
    <property type="evidence" value="ECO:0007669"/>
    <property type="project" value="UniProtKB-EC"/>
</dbReference>
<dbReference type="GO" id="GO:0008700">
    <property type="term" value="F:(R,S)-4-hydroxy-2-oxoglutarate aldolase activity"/>
    <property type="evidence" value="ECO:0007669"/>
    <property type="project" value="UniProtKB-EC"/>
</dbReference>
<name>A0ABU1AEI6_9BACT</name>
<evidence type="ECO:0000256" key="6">
    <source>
        <dbReference type="ARBA" id="ARBA00023239"/>
    </source>
</evidence>
<dbReference type="Pfam" id="PF01081">
    <property type="entry name" value="Aldolase"/>
    <property type="match status" value="1"/>
</dbReference>
<comment type="pathway">
    <text evidence="2">Carbohydrate acid metabolism; 2-dehydro-3-deoxy-D-gluconate degradation; D-glyceraldehyde 3-phosphate and pyruvate from 2-dehydro-3-deoxy-D-gluconate: step 2/2.</text>
</comment>
<keyword evidence="7" id="KW-0704">Schiff base</keyword>
<dbReference type="Gene3D" id="3.20.20.70">
    <property type="entry name" value="Aldolase class I"/>
    <property type="match status" value="1"/>
</dbReference>
<dbReference type="Proteomes" id="UP001243717">
    <property type="component" value="Unassembled WGS sequence"/>
</dbReference>
<comment type="subunit">
    <text evidence="4">Homotrimer.</text>
</comment>
<evidence type="ECO:0000256" key="7">
    <source>
        <dbReference type="ARBA" id="ARBA00023270"/>
    </source>
</evidence>
<dbReference type="PANTHER" id="PTHR30246">
    <property type="entry name" value="2-KETO-3-DEOXY-6-PHOSPHOGLUCONATE ALDOLASE"/>
    <property type="match status" value="1"/>
</dbReference>
<dbReference type="RefSeq" id="WP_308983677.1">
    <property type="nucleotide sequence ID" value="NZ_JARXIC010000002.1"/>
</dbReference>
<evidence type="ECO:0000256" key="5">
    <source>
        <dbReference type="ARBA" id="ARBA00013063"/>
    </source>
</evidence>
<dbReference type="InterPro" id="IPR031337">
    <property type="entry name" value="KDPG/KHG_AS_1"/>
</dbReference>
<protein>
    <recommendedName>
        <fullName evidence="5">2-dehydro-3-deoxy-phosphogluconate aldolase</fullName>
        <ecNumber evidence="5">4.1.2.14</ecNumber>
    </recommendedName>
</protein>
<keyword evidence="6 9" id="KW-0456">Lyase</keyword>
<dbReference type="NCBIfam" id="TIGR01182">
    <property type="entry name" value="eda"/>
    <property type="match status" value="1"/>
</dbReference>
<accession>A0ABU1AEI6</accession>
<evidence type="ECO:0000256" key="3">
    <source>
        <dbReference type="ARBA" id="ARBA00006906"/>
    </source>
</evidence>
<evidence type="ECO:0000313" key="10">
    <source>
        <dbReference type="Proteomes" id="UP001243717"/>
    </source>
</evidence>
<dbReference type="CDD" id="cd00452">
    <property type="entry name" value="KDPG_aldolase"/>
    <property type="match status" value="1"/>
</dbReference>
<dbReference type="EMBL" id="JARXIC010000002">
    <property type="protein sequence ID" value="MDQ8193171.1"/>
    <property type="molecule type" value="Genomic_DNA"/>
</dbReference>